<evidence type="ECO:0000313" key="2">
    <source>
        <dbReference type="Proteomes" id="UP000499080"/>
    </source>
</evidence>
<accession>A0A4Y2E9H9</accession>
<organism evidence="1 2">
    <name type="scientific">Araneus ventricosus</name>
    <name type="common">Orbweaver spider</name>
    <name type="synonym">Epeira ventricosa</name>
    <dbReference type="NCBI Taxonomy" id="182803"/>
    <lineage>
        <taxon>Eukaryota</taxon>
        <taxon>Metazoa</taxon>
        <taxon>Ecdysozoa</taxon>
        <taxon>Arthropoda</taxon>
        <taxon>Chelicerata</taxon>
        <taxon>Arachnida</taxon>
        <taxon>Araneae</taxon>
        <taxon>Araneomorphae</taxon>
        <taxon>Entelegynae</taxon>
        <taxon>Araneoidea</taxon>
        <taxon>Araneidae</taxon>
        <taxon>Araneus</taxon>
    </lineage>
</organism>
<comment type="caution">
    <text evidence="1">The sequence shown here is derived from an EMBL/GenBank/DDBJ whole genome shotgun (WGS) entry which is preliminary data.</text>
</comment>
<evidence type="ECO:0000313" key="1">
    <source>
        <dbReference type="EMBL" id="GBM25800.1"/>
    </source>
</evidence>
<dbReference type="EMBL" id="BGPR01000546">
    <property type="protein sequence ID" value="GBM25800.1"/>
    <property type="molecule type" value="Genomic_DNA"/>
</dbReference>
<proteinExistence type="predicted"/>
<dbReference type="OrthoDB" id="6471071at2759"/>
<gene>
    <name evidence="1" type="ORF">AVEN_188396_1</name>
</gene>
<name>A0A4Y2E9H9_ARAVE</name>
<sequence length="138" mass="15880">MTRYIHSPNLKARLVARVLARWQACSDTVQDGGWIGHTFLDDVPQVARSYAKGFLPEGYVQDKVYVPPMPTTLQVLQEHITAVVTETCYRTSGRNWITVGMCARRSRAHTLNISSMYQKLGECMYLFTYHRSLYVIYL</sequence>
<dbReference type="Proteomes" id="UP000499080">
    <property type="component" value="Unassembled WGS sequence"/>
</dbReference>
<dbReference type="AlphaFoldDB" id="A0A4Y2E9H9"/>
<reference evidence="1 2" key="1">
    <citation type="journal article" date="2019" name="Sci. Rep.">
        <title>Orb-weaving spider Araneus ventricosus genome elucidates the spidroin gene catalogue.</title>
        <authorList>
            <person name="Kono N."/>
            <person name="Nakamura H."/>
            <person name="Ohtoshi R."/>
            <person name="Moran D.A.P."/>
            <person name="Shinohara A."/>
            <person name="Yoshida Y."/>
            <person name="Fujiwara M."/>
            <person name="Mori M."/>
            <person name="Tomita M."/>
            <person name="Arakawa K."/>
        </authorList>
    </citation>
    <scope>NUCLEOTIDE SEQUENCE [LARGE SCALE GENOMIC DNA]</scope>
</reference>
<protein>
    <submittedName>
        <fullName evidence="1">Uncharacterized protein</fullName>
    </submittedName>
</protein>
<keyword evidence="2" id="KW-1185">Reference proteome</keyword>